<dbReference type="PANTHER" id="PTHR48081:SF8">
    <property type="entry name" value="ALPHA_BETA HYDROLASE FOLD-3 DOMAIN-CONTAINING PROTEIN-RELATED"/>
    <property type="match status" value="1"/>
</dbReference>
<proteinExistence type="predicted"/>
<reference evidence="3 4" key="1">
    <citation type="submission" date="2023-08" db="EMBL/GenBank/DDBJ databases">
        <title>Implementing the SeqCode for naming new Mesorhizobium species isolated from Vachellia karroo root nodules.</title>
        <authorList>
            <person name="Van Lill M."/>
        </authorList>
    </citation>
    <scope>NUCLEOTIDE SEQUENCE [LARGE SCALE GENOMIC DNA]</scope>
    <source>
        <strain evidence="3 4">VK22B</strain>
    </source>
</reference>
<evidence type="ECO:0000313" key="4">
    <source>
        <dbReference type="Proteomes" id="UP001271249"/>
    </source>
</evidence>
<evidence type="ECO:0000259" key="2">
    <source>
        <dbReference type="Pfam" id="PF07859"/>
    </source>
</evidence>
<dbReference type="RefSeq" id="WP_320229765.1">
    <property type="nucleotide sequence ID" value="NZ_JAVIJC010000050.1"/>
</dbReference>
<keyword evidence="4" id="KW-1185">Reference proteome</keyword>
<sequence>MANDRSDPAGRGKYAALLDPELWDYIDKVNSWYPPEIVAAPIAEQRAVYDKMCVAFHQGHPEGVATGDGLVATAAHAVPVRRYRMAAKAASAIVVYYHGGGFVLGDLDSHDDICAEICAGTGFEVVSADYRLAPEHLHPASFNDALAVFEWVAATSKLPIVLCGESAGGNLAAAVAQTTRHHPRHAIGQVLIYPGLGGDETGRSYIEHAEAPLLTLADIDFYRRVRSAPGQSLDDPTFSPLRDRDFSGLPPMVIVTAECDPLSSDGEAYRDRIVDAGGRAWWREEPRLVHSFLRARPTVPRAAEAFRRIVGDIARLGASDGALISPLVGEMAGRPEGGAKDRGPLES</sequence>
<dbReference type="InterPro" id="IPR029058">
    <property type="entry name" value="AB_hydrolase_fold"/>
</dbReference>
<dbReference type="PANTHER" id="PTHR48081">
    <property type="entry name" value="AB HYDROLASE SUPERFAMILY PROTEIN C4A8.06C"/>
    <property type="match status" value="1"/>
</dbReference>
<evidence type="ECO:0000256" key="1">
    <source>
        <dbReference type="ARBA" id="ARBA00022801"/>
    </source>
</evidence>
<organism evidence="3 4">
    <name type="scientific">Mesorhizobium captivum</name>
    <dbReference type="NCBI Taxonomy" id="3072319"/>
    <lineage>
        <taxon>Bacteria</taxon>
        <taxon>Pseudomonadati</taxon>
        <taxon>Pseudomonadota</taxon>
        <taxon>Alphaproteobacteria</taxon>
        <taxon>Hyphomicrobiales</taxon>
        <taxon>Phyllobacteriaceae</taxon>
        <taxon>Mesorhizobium</taxon>
    </lineage>
</organism>
<evidence type="ECO:0000313" key="3">
    <source>
        <dbReference type="EMBL" id="MDX8496061.1"/>
    </source>
</evidence>
<dbReference type="InterPro" id="IPR050300">
    <property type="entry name" value="GDXG_lipolytic_enzyme"/>
</dbReference>
<dbReference type="Gene3D" id="3.40.50.1820">
    <property type="entry name" value="alpha/beta hydrolase"/>
    <property type="match status" value="1"/>
</dbReference>
<dbReference type="SUPFAM" id="SSF53474">
    <property type="entry name" value="alpha/beta-Hydrolases"/>
    <property type="match status" value="1"/>
</dbReference>
<comment type="caution">
    <text evidence="3">The sequence shown here is derived from an EMBL/GenBank/DDBJ whole genome shotgun (WGS) entry which is preliminary data.</text>
</comment>
<feature type="domain" description="Alpha/beta hydrolase fold-3" evidence="2">
    <location>
        <begin position="94"/>
        <end position="293"/>
    </location>
</feature>
<keyword evidence="1 3" id="KW-0378">Hydrolase</keyword>
<name>A0ABU4Z9Y7_9HYPH</name>
<dbReference type="EMBL" id="JAVIJC010000050">
    <property type="protein sequence ID" value="MDX8496061.1"/>
    <property type="molecule type" value="Genomic_DNA"/>
</dbReference>
<dbReference type="Pfam" id="PF07859">
    <property type="entry name" value="Abhydrolase_3"/>
    <property type="match status" value="1"/>
</dbReference>
<protein>
    <submittedName>
        <fullName evidence="3">Alpha/beta hydrolase</fullName>
    </submittedName>
</protein>
<gene>
    <name evidence="3" type="ORF">RFN29_31440</name>
</gene>
<accession>A0ABU4Z9Y7</accession>
<dbReference type="InterPro" id="IPR013094">
    <property type="entry name" value="AB_hydrolase_3"/>
</dbReference>
<dbReference type="Proteomes" id="UP001271249">
    <property type="component" value="Unassembled WGS sequence"/>
</dbReference>
<dbReference type="GO" id="GO:0016787">
    <property type="term" value="F:hydrolase activity"/>
    <property type="evidence" value="ECO:0007669"/>
    <property type="project" value="UniProtKB-KW"/>
</dbReference>